<comment type="caution">
    <text evidence="1">The sequence shown here is derived from an EMBL/GenBank/DDBJ whole genome shotgun (WGS) entry which is preliminary data.</text>
</comment>
<keyword evidence="2" id="KW-1185">Reference proteome</keyword>
<organism evidence="1 2">
    <name type="scientific">Arabis nemorensis</name>
    <dbReference type="NCBI Taxonomy" id="586526"/>
    <lineage>
        <taxon>Eukaryota</taxon>
        <taxon>Viridiplantae</taxon>
        <taxon>Streptophyta</taxon>
        <taxon>Embryophyta</taxon>
        <taxon>Tracheophyta</taxon>
        <taxon>Spermatophyta</taxon>
        <taxon>Magnoliopsida</taxon>
        <taxon>eudicotyledons</taxon>
        <taxon>Gunneridae</taxon>
        <taxon>Pentapetalae</taxon>
        <taxon>rosids</taxon>
        <taxon>malvids</taxon>
        <taxon>Brassicales</taxon>
        <taxon>Brassicaceae</taxon>
        <taxon>Arabideae</taxon>
        <taxon>Arabis</taxon>
    </lineage>
</organism>
<proteinExistence type="predicted"/>
<dbReference type="EMBL" id="CABITT030000005">
    <property type="protein sequence ID" value="VVB04536.1"/>
    <property type="molecule type" value="Genomic_DNA"/>
</dbReference>
<accession>A0A565BT51</accession>
<dbReference type="AlphaFoldDB" id="A0A565BT51"/>
<dbReference type="Proteomes" id="UP000489600">
    <property type="component" value="Unassembled WGS sequence"/>
</dbReference>
<gene>
    <name evidence="1" type="ORF">ANE_LOCUS14980</name>
</gene>
<name>A0A565BT51_9BRAS</name>
<protein>
    <submittedName>
        <fullName evidence="1">Uncharacterized protein</fullName>
    </submittedName>
</protein>
<sequence>MMRLQGYGSDGHLVQFDTLKEIIASSKSNSMFIPHSPGILKDIASHIRDGLLQGNSAL</sequence>
<dbReference type="OrthoDB" id="1689270at2759"/>
<reference evidence="1" key="1">
    <citation type="submission" date="2019-07" db="EMBL/GenBank/DDBJ databases">
        <authorList>
            <person name="Dittberner H."/>
        </authorList>
    </citation>
    <scope>NUCLEOTIDE SEQUENCE [LARGE SCALE GENOMIC DNA]</scope>
</reference>
<evidence type="ECO:0000313" key="2">
    <source>
        <dbReference type="Proteomes" id="UP000489600"/>
    </source>
</evidence>
<evidence type="ECO:0000313" key="1">
    <source>
        <dbReference type="EMBL" id="VVB04536.1"/>
    </source>
</evidence>